<comment type="caution">
    <text evidence="1">The sequence shown here is derived from an EMBL/GenBank/DDBJ whole genome shotgun (WGS) entry which is preliminary data.</text>
</comment>
<evidence type="ECO:0000313" key="2">
    <source>
        <dbReference type="Proteomes" id="UP000185604"/>
    </source>
</evidence>
<dbReference type="AlphaFoldDB" id="A0A7Z0WZX5"/>
<sequence length="45" mass="5290">MNGKIIKKGVHLKCIAFLFCRFIPHIFQIPAFSCLPEHQFLILIY</sequence>
<protein>
    <submittedName>
        <fullName evidence="1">Uncharacterized protein</fullName>
    </submittedName>
</protein>
<proteinExistence type="predicted"/>
<organism evidence="1 2">
    <name type="scientific">Bacillus paralicheniformis</name>
    <dbReference type="NCBI Taxonomy" id="1648923"/>
    <lineage>
        <taxon>Bacteria</taxon>
        <taxon>Bacillati</taxon>
        <taxon>Bacillota</taxon>
        <taxon>Bacilli</taxon>
        <taxon>Bacillales</taxon>
        <taxon>Bacillaceae</taxon>
        <taxon>Bacillus</taxon>
    </lineage>
</organism>
<evidence type="ECO:0000313" key="1">
    <source>
        <dbReference type="EMBL" id="OLF96418.1"/>
    </source>
</evidence>
<name>A0A7Z0WZX5_9BACI</name>
<accession>A0A7Z0WZX5</accession>
<dbReference type="Proteomes" id="UP000185604">
    <property type="component" value="Unassembled WGS sequence"/>
</dbReference>
<dbReference type="EMBL" id="LKPO01000005">
    <property type="protein sequence ID" value="OLF96418.1"/>
    <property type="molecule type" value="Genomic_DNA"/>
</dbReference>
<reference evidence="1 2" key="1">
    <citation type="journal article" date="2016" name="Front. Microbiol.">
        <title>High-Level Heat Resistance of Spores of Bacillus amyloliquefaciens and Bacillus licheniformis Results from the Presence of a spoVA Operon in a Tn1546 Transposon.</title>
        <authorList>
            <person name="Berendsen E.M."/>
            <person name="Koning R.A."/>
            <person name="Boekhorst J."/>
            <person name="de Jong A."/>
            <person name="Kuipers O.P."/>
            <person name="Wells-Bennik M.H."/>
        </authorList>
    </citation>
    <scope>NUCLEOTIDE SEQUENCE [LARGE SCALE GENOMIC DNA]</scope>
    <source>
        <strain evidence="1 2">B4121</strain>
    </source>
</reference>
<gene>
    <name evidence="1" type="ORF">B4121_1040</name>
</gene>